<reference evidence="1 4" key="1">
    <citation type="submission" date="2018-11" db="EMBL/GenBank/DDBJ databases">
        <title>The genome of Variovorax sp T529.</title>
        <authorList>
            <person name="Gao J."/>
        </authorList>
    </citation>
    <scope>NUCLEOTIDE SEQUENCE [LARGE SCALE GENOMIC DNA]</scope>
    <source>
        <strain evidence="1 4">T529</strain>
    </source>
</reference>
<dbReference type="EMBL" id="RQXU01000010">
    <property type="protein sequence ID" value="RRH87070.1"/>
    <property type="molecule type" value="Genomic_DNA"/>
</dbReference>
<reference evidence="2 3" key="2">
    <citation type="submission" date="2018-12" db="EMBL/GenBank/DDBJ databases">
        <title>The genome sequences of strain 502.</title>
        <authorList>
            <person name="Gao J."/>
            <person name="Sun J."/>
        </authorList>
    </citation>
    <scope>NUCLEOTIDE SEQUENCE [LARGE SCALE GENOMIC DNA]</scope>
    <source>
        <strain evidence="2 3">502</strain>
    </source>
</reference>
<dbReference type="Proteomes" id="UP000271137">
    <property type="component" value="Unassembled WGS sequence"/>
</dbReference>
<evidence type="ECO:0000313" key="4">
    <source>
        <dbReference type="Proteomes" id="UP000271590"/>
    </source>
</evidence>
<protein>
    <submittedName>
        <fullName evidence="1">Uncharacterized protein</fullName>
    </submittedName>
</protein>
<evidence type="ECO:0000313" key="2">
    <source>
        <dbReference type="EMBL" id="RSZ33497.1"/>
    </source>
</evidence>
<proteinExistence type="predicted"/>
<keyword evidence="3" id="KW-1185">Reference proteome</keyword>
<accession>A0A3P3EL21</accession>
<evidence type="ECO:0000313" key="3">
    <source>
        <dbReference type="Proteomes" id="UP000271137"/>
    </source>
</evidence>
<comment type="caution">
    <text evidence="1">The sequence shown here is derived from an EMBL/GenBank/DDBJ whole genome shotgun (WGS) entry which is preliminary data.</text>
</comment>
<name>A0A3P3EL21_9BURK</name>
<sequence length="77" mass="8407">MQVGRMTQPIELIIEEPALGSFVWRLLETDANGANPKVLRDAFDPADTYEAALAAGQRALHSEIRRRAPAQPHAQGA</sequence>
<gene>
    <name evidence="1" type="ORF">EH244_18700</name>
    <name evidence="2" type="ORF">EJO66_20140</name>
</gene>
<organism evidence="1 4">
    <name type="scientific">Variovorax beijingensis</name>
    <dbReference type="NCBI Taxonomy" id="2496117"/>
    <lineage>
        <taxon>Bacteria</taxon>
        <taxon>Pseudomonadati</taxon>
        <taxon>Pseudomonadota</taxon>
        <taxon>Betaproteobacteria</taxon>
        <taxon>Burkholderiales</taxon>
        <taxon>Comamonadaceae</taxon>
        <taxon>Variovorax</taxon>
    </lineage>
</organism>
<dbReference type="AlphaFoldDB" id="A0A3P3EL21"/>
<evidence type="ECO:0000313" key="1">
    <source>
        <dbReference type="EMBL" id="RRH87070.1"/>
    </source>
</evidence>
<dbReference type="EMBL" id="RXFQ01000011">
    <property type="protein sequence ID" value="RSZ33497.1"/>
    <property type="molecule type" value="Genomic_DNA"/>
</dbReference>
<dbReference type="Proteomes" id="UP000271590">
    <property type="component" value="Unassembled WGS sequence"/>
</dbReference>